<gene>
    <name evidence="2" type="ORF">VNO78_00526</name>
</gene>
<dbReference type="PANTHER" id="PTHR31896">
    <property type="entry name" value="FAMILY REGULATORY PROTEIN, PUTATIVE (AFU_ORTHOLOGUE AFUA_3G14730)-RELATED"/>
    <property type="match status" value="1"/>
</dbReference>
<dbReference type="PANTHER" id="PTHR31896:SF12">
    <property type="entry name" value="HXXXD-TYPE ACYL-TRANSFERASE FAMILY PROTEIN"/>
    <property type="match status" value="1"/>
</dbReference>
<dbReference type="EMBL" id="JAYMYS010000001">
    <property type="protein sequence ID" value="KAK7410047.1"/>
    <property type="molecule type" value="Genomic_DNA"/>
</dbReference>
<dbReference type="AlphaFoldDB" id="A0AAN9T0L2"/>
<evidence type="ECO:0008006" key="4">
    <source>
        <dbReference type="Google" id="ProtNLM"/>
    </source>
</evidence>
<keyword evidence="3" id="KW-1185">Reference proteome</keyword>
<proteinExistence type="predicted"/>
<accession>A0AAN9T0L2</accession>
<organism evidence="2 3">
    <name type="scientific">Psophocarpus tetragonolobus</name>
    <name type="common">Winged bean</name>
    <name type="synonym">Dolichos tetragonolobus</name>
    <dbReference type="NCBI Taxonomy" id="3891"/>
    <lineage>
        <taxon>Eukaryota</taxon>
        <taxon>Viridiplantae</taxon>
        <taxon>Streptophyta</taxon>
        <taxon>Embryophyta</taxon>
        <taxon>Tracheophyta</taxon>
        <taxon>Spermatophyta</taxon>
        <taxon>Magnoliopsida</taxon>
        <taxon>eudicotyledons</taxon>
        <taxon>Gunneridae</taxon>
        <taxon>Pentapetalae</taxon>
        <taxon>rosids</taxon>
        <taxon>fabids</taxon>
        <taxon>Fabales</taxon>
        <taxon>Fabaceae</taxon>
        <taxon>Papilionoideae</taxon>
        <taxon>50 kb inversion clade</taxon>
        <taxon>NPAAA clade</taxon>
        <taxon>indigoferoid/millettioid clade</taxon>
        <taxon>Phaseoleae</taxon>
        <taxon>Psophocarpus</taxon>
    </lineage>
</organism>
<evidence type="ECO:0000256" key="1">
    <source>
        <dbReference type="ARBA" id="ARBA00022679"/>
    </source>
</evidence>
<dbReference type="Proteomes" id="UP001386955">
    <property type="component" value="Unassembled WGS sequence"/>
</dbReference>
<sequence length="160" mass="18074">MTSPVVGSVSECLIKPLGQADESNNICYLTPWDIAMLSMHYIQKGLLFKKPATLVDHHDFIKNLLEKLKHSLSLTLFHFYPLAGRLVTHKTEDPPSYVVFVDCNKSDGARFIYATLDMTISDVLSPVDVPPIVHSFFDHHKAVNHFFSQHHLLCTGNENI</sequence>
<name>A0AAN9T0L2_PSOTE</name>
<dbReference type="InterPro" id="IPR051283">
    <property type="entry name" value="Sec_Metabolite_Acyltrans"/>
</dbReference>
<comment type="caution">
    <text evidence="2">The sequence shown here is derived from an EMBL/GenBank/DDBJ whole genome shotgun (WGS) entry which is preliminary data.</text>
</comment>
<dbReference type="Pfam" id="PF02458">
    <property type="entry name" value="Transferase"/>
    <property type="match status" value="1"/>
</dbReference>
<protein>
    <recommendedName>
        <fullName evidence="4">Transferase, Chloramphenicol acetyltransferase-like domain protein</fullName>
    </recommendedName>
</protein>
<dbReference type="InterPro" id="IPR023213">
    <property type="entry name" value="CAT-like_dom_sf"/>
</dbReference>
<dbReference type="GO" id="GO:0016740">
    <property type="term" value="F:transferase activity"/>
    <property type="evidence" value="ECO:0007669"/>
    <property type="project" value="UniProtKB-KW"/>
</dbReference>
<evidence type="ECO:0000313" key="3">
    <source>
        <dbReference type="Proteomes" id="UP001386955"/>
    </source>
</evidence>
<dbReference type="Gene3D" id="3.30.559.10">
    <property type="entry name" value="Chloramphenicol acetyltransferase-like domain"/>
    <property type="match status" value="1"/>
</dbReference>
<evidence type="ECO:0000313" key="2">
    <source>
        <dbReference type="EMBL" id="KAK7410047.1"/>
    </source>
</evidence>
<keyword evidence="1" id="KW-0808">Transferase</keyword>
<reference evidence="2 3" key="1">
    <citation type="submission" date="2024-01" db="EMBL/GenBank/DDBJ databases">
        <title>The genomes of 5 underutilized Papilionoideae crops provide insights into root nodulation and disease resistanc.</title>
        <authorList>
            <person name="Jiang F."/>
        </authorList>
    </citation>
    <scope>NUCLEOTIDE SEQUENCE [LARGE SCALE GENOMIC DNA]</scope>
    <source>
        <strain evidence="2">DUOXIRENSHENG_FW03</strain>
        <tissue evidence="2">Leaves</tissue>
    </source>
</reference>